<feature type="region of interest" description="Disordered" evidence="1">
    <location>
        <begin position="1"/>
        <end position="24"/>
    </location>
</feature>
<feature type="compositionally biased region" description="Basic and acidic residues" evidence="1">
    <location>
        <begin position="107"/>
        <end position="124"/>
    </location>
</feature>
<feature type="region of interest" description="Disordered" evidence="1">
    <location>
        <begin position="93"/>
        <end position="169"/>
    </location>
</feature>
<evidence type="ECO:0000256" key="1">
    <source>
        <dbReference type="SAM" id="MobiDB-lite"/>
    </source>
</evidence>
<organism evidence="2 3">
    <name type="scientific">Teratosphaeria nubilosa</name>
    <dbReference type="NCBI Taxonomy" id="161662"/>
    <lineage>
        <taxon>Eukaryota</taxon>
        <taxon>Fungi</taxon>
        <taxon>Dikarya</taxon>
        <taxon>Ascomycota</taxon>
        <taxon>Pezizomycotina</taxon>
        <taxon>Dothideomycetes</taxon>
        <taxon>Dothideomycetidae</taxon>
        <taxon>Mycosphaerellales</taxon>
        <taxon>Teratosphaeriaceae</taxon>
        <taxon>Teratosphaeria</taxon>
    </lineage>
</organism>
<evidence type="ECO:0000313" key="2">
    <source>
        <dbReference type="EMBL" id="KAF2767629.1"/>
    </source>
</evidence>
<sequence>MASTRTVVGHNYDDPRTSDRVRDRRVQEIPFDKIDAIGQRELAVVGLPSTAARELDRPRHASDESSYAVDQTRTRRTREWADANGYLPRYDRSRQDLAYYRPRSSRRRDADYDRPSDDDSSREHRRDRRDRRARSDRDGRRGASASPANDQNQAQSRKPQNKNNAANAADNGGLMWYSMKARHDGNLIERTFDSSYDGLIAAGAGAAIGIITARSFAGQENHRWKTLGSAVLGAAAFNAIENRYRIYTEEKMEMRGEREEDAVEACGPVKLP</sequence>
<reference evidence="2" key="1">
    <citation type="journal article" date="2020" name="Stud. Mycol.">
        <title>101 Dothideomycetes genomes: a test case for predicting lifestyles and emergence of pathogens.</title>
        <authorList>
            <person name="Haridas S."/>
            <person name="Albert R."/>
            <person name="Binder M."/>
            <person name="Bloem J."/>
            <person name="Labutti K."/>
            <person name="Salamov A."/>
            <person name="Andreopoulos B."/>
            <person name="Baker S."/>
            <person name="Barry K."/>
            <person name="Bills G."/>
            <person name="Bluhm B."/>
            <person name="Cannon C."/>
            <person name="Castanera R."/>
            <person name="Culley D."/>
            <person name="Daum C."/>
            <person name="Ezra D."/>
            <person name="Gonzalez J."/>
            <person name="Henrissat B."/>
            <person name="Kuo A."/>
            <person name="Liang C."/>
            <person name="Lipzen A."/>
            <person name="Lutzoni F."/>
            <person name="Magnuson J."/>
            <person name="Mondo S."/>
            <person name="Nolan M."/>
            <person name="Ohm R."/>
            <person name="Pangilinan J."/>
            <person name="Park H.-J."/>
            <person name="Ramirez L."/>
            <person name="Alfaro M."/>
            <person name="Sun H."/>
            <person name="Tritt A."/>
            <person name="Yoshinaga Y."/>
            <person name="Zwiers L.-H."/>
            <person name="Turgeon B."/>
            <person name="Goodwin S."/>
            <person name="Spatafora J."/>
            <person name="Crous P."/>
            <person name="Grigoriev I."/>
        </authorList>
    </citation>
    <scope>NUCLEOTIDE SEQUENCE</scope>
    <source>
        <strain evidence="2">CBS 116005</strain>
    </source>
</reference>
<accession>A0A6G1L4Y7</accession>
<protein>
    <submittedName>
        <fullName evidence="2">Uncharacterized protein</fullName>
    </submittedName>
</protein>
<gene>
    <name evidence="2" type="ORF">EJ03DRAFT_337480</name>
</gene>
<keyword evidence="3" id="KW-1185">Reference proteome</keyword>
<proteinExistence type="predicted"/>
<feature type="compositionally biased region" description="Polar residues" evidence="1">
    <location>
        <begin position="147"/>
        <end position="158"/>
    </location>
</feature>
<evidence type="ECO:0000313" key="3">
    <source>
        <dbReference type="Proteomes" id="UP000799436"/>
    </source>
</evidence>
<feature type="compositionally biased region" description="Basic and acidic residues" evidence="1">
    <location>
        <begin position="11"/>
        <end position="24"/>
    </location>
</feature>
<dbReference type="OrthoDB" id="3937724at2759"/>
<name>A0A6G1L4Y7_9PEZI</name>
<feature type="compositionally biased region" description="Basic and acidic residues" evidence="1">
    <location>
        <begin position="53"/>
        <end position="63"/>
    </location>
</feature>
<dbReference type="EMBL" id="ML995853">
    <property type="protein sequence ID" value="KAF2767629.1"/>
    <property type="molecule type" value="Genomic_DNA"/>
</dbReference>
<dbReference type="AlphaFoldDB" id="A0A6G1L4Y7"/>
<dbReference type="Proteomes" id="UP000799436">
    <property type="component" value="Unassembled WGS sequence"/>
</dbReference>
<feature type="region of interest" description="Disordered" evidence="1">
    <location>
        <begin position="49"/>
        <end position="76"/>
    </location>
</feature>